<feature type="transmembrane region" description="Helical" evidence="2">
    <location>
        <begin position="36"/>
        <end position="56"/>
    </location>
</feature>
<evidence type="ECO:0000313" key="3">
    <source>
        <dbReference type="EMBL" id="TCK31261.1"/>
    </source>
</evidence>
<evidence type="ECO:0008006" key="5">
    <source>
        <dbReference type="Google" id="ProtNLM"/>
    </source>
</evidence>
<dbReference type="EMBL" id="SMFY01000001">
    <property type="protein sequence ID" value="TCK31261.1"/>
    <property type="molecule type" value="Genomic_DNA"/>
</dbReference>
<name>A0A4R1IAC7_ANCAQ</name>
<feature type="region of interest" description="Disordered" evidence="1">
    <location>
        <begin position="104"/>
        <end position="140"/>
    </location>
</feature>
<feature type="region of interest" description="Disordered" evidence="1">
    <location>
        <begin position="157"/>
        <end position="292"/>
    </location>
</feature>
<comment type="caution">
    <text evidence="3">The sequence shown here is derived from an EMBL/GenBank/DDBJ whole genome shotgun (WGS) entry which is preliminary data.</text>
</comment>
<dbReference type="OrthoDB" id="8456817at2"/>
<evidence type="ECO:0000256" key="1">
    <source>
        <dbReference type="SAM" id="MobiDB-lite"/>
    </source>
</evidence>
<keyword evidence="2" id="KW-0812">Transmembrane</keyword>
<feature type="compositionally biased region" description="Basic and acidic residues" evidence="1">
    <location>
        <begin position="249"/>
        <end position="259"/>
    </location>
</feature>
<keyword evidence="4" id="KW-1185">Reference proteome</keyword>
<feature type="compositionally biased region" description="Basic and acidic residues" evidence="1">
    <location>
        <begin position="112"/>
        <end position="122"/>
    </location>
</feature>
<dbReference type="AlphaFoldDB" id="A0A4R1IAC7"/>
<dbReference type="RefSeq" id="WP_131834487.1">
    <property type="nucleotide sequence ID" value="NZ_SMFY01000001.1"/>
</dbReference>
<dbReference type="Proteomes" id="UP000295030">
    <property type="component" value="Unassembled WGS sequence"/>
</dbReference>
<keyword evidence="2" id="KW-1133">Transmembrane helix</keyword>
<feature type="compositionally biased region" description="Low complexity" evidence="1">
    <location>
        <begin position="233"/>
        <end position="246"/>
    </location>
</feature>
<accession>A0A4R1IAC7</accession>
<evidence type="ECO:0000256" key="2">
    <source>
        <dbReference type="SAM" id="Phobius"/>
    </source>
</evidence>
<proteinExistence type="predicted"/>
<organism evidence="3 4">
    <name type="scientific">Ancylobacter aquaticus</name>
    <dbReference type="NCBI Taxonomy" id="100"/>
    <lineage>
        <taxon>Bacteria</taxon>
        <taxon>Pseudomonadati</taxon>
        <taxon>Pseudomonadota</taxon>
        <taxon>Alphaproteobacteria</taxon>
        <taxon>Hyphomicrobiales</taxon>
        <taxon>Xanthobacteraceae</taxon>
        <taxon>Ancylobacter</taxon>
    </lineage>
</organism>
<gene>
    <name evidence="3" type="ORF">EV667_1368</name>
</gene>
<keyword evidence="2" id="KW-0472">Membrane</keyword>
<sequence length="338" mass="35726">MGAVVIGIGAALVALGVVFGVIGFGSAETTSGAGLMMVGSTVFVGGFLMLALGFILRVLGDIAEKLEGAVHFEALEDEHPAGRVEATTAAIAVEALAPVASAFEDAPPARAPQERPPLEEGRAPPAWFGRPRAGEPPSAGAAVFEPERTFAPEPEFANEREFEPEPAFAPEPMFEPEPEPEFEPLPPFRSPLAEAARLEGKRAEPVRAEPPRPDLPRREPPGFARPAAGASLPVERPAPTPVVVAPADEEARQPHPRDEFTDEPDTAPPAFLRETDLVTEEPSPEEPSITVLKSGTIGGMSYTLYSDGSIEADLPDGMLRFASLQELRSHVAGSVARD</sequence>
<reference evidence="3 4" key="1">
    <citation type="submission" date="2019-03" db="EMBL/GenBank/DDBJ databases">
        <title>Genomic Encyclopedia of Type Strains, Phase IV (KMG-IV): sequencing the most valuable type-strain genomes for metagenomic binning, comparative biology and taxonomic classification.</title>
        <authorList>
            <person name="Goeker M."/>
        </authorList>
    </citation>
    <scope>NUCLEOTIDE SEQUENCE [LARGE SCALE GENOMIC DNA]</scope>
    <source>
        <strain evidence="3 4">DSM 101</strain>
    </source>
</reference>
<protein>
    <recommendedName>
        <fullName evidence="5">DUF308 domain-containing protein</fullName>
    </recommendedName>
</protein>
<feature type="compositionally biased region" description="Basic and acidic residues" evidence="1">
    <location>
        <begin position="196"/>
        <end position="220"/>
    </location>
</feature>
<evidence type="ECO:0000313" key="4">
    <source>
        <dbReference type="Proteomes" id="UP000295030"/>
    </source>
</evidence>